<dbReference type="InterPro" id="IPR000792">
    <property type="entry name" value="Tscrpt_reg_LuxR_C"/>
</dbReference>
<evidence type="ECO:0000256" key="2">
    <source>
        <dbReference type="ARBA" id="ARBA00023125"/>
    </source>
</evidence>
<evidence type="ECO:0000256" key="3">
    <source>
        <dbReference type="PROSITE-ProRule" id="PRU00169"/>
    </source>
</evidence>
<dbReference type="InterPro" id="IPR058245">
    <property type="entry name" value="NreC/VraR/RcsB-like_REC"/>
</dbReference>
<dbReference type="SMART" id="SM00421">
    <property type="entry name" value="HTH_LUXR"/>
    <property type="match status" value="1"/>
</dbReference>
<dbReference type="Pfam" id="PF00072">
    <property type="entry name" value="Response_reg"/>
    <property type="match status" value="1"/>
</dbReference>
<dbReference type="InterPro" id="IPR016032">
    <property type="entry name" value="Sig_transdc_resp-reg_C-effctor"/>
</dbReference>
<accession>A0A6H2BVF5</accession>
<keyword evidence="2" id="KW-0238">DNA-binding</keyword>
<dbReference type="Proteomes" id="UP000502433">
    <property type="component" value="Chromosome"/>
</dbReference>
<gene>
    <name evidence="6" type="ORF">HGD76_04350</name>
</gene>
<keyword evidence="1 3" id="KW-0597">Phosphoprotein</keyword>
<feature type="domain" description="HTH luxR-type" evidence="4">
    <location>
        <begin position="158"/>
        <end position="223"/>
    </location>
</feature>
<dbReference type="PANTHER" id="PTHR43214">
    <property type="entry name" value="TWO-COMPONENT RESPONSE REGULATOR"/>
    <property type="match status" value="1"/>
</dbReference>
<feature type="domain" description="Response regulatory" evidence="5">
    <location>
        <begin position="5"/>
        <end position="126"/>
    </location>
</feature>
<dbReference type="Gene3D" id="3.40.50.2300">
    <property type="match status" value="1"/>
</dbReference>
<dbReference type="SUPFAM" id="SSF46894">
    <property type="entry name" value="C-terminal effector domain of the bipartite response regulators"/>
    <property type="match status" value="1"/>
</dbReference>
<dbReference type="SUPFAM" id="SSF52172">
    <property type="entry name" value="CheY-like"/>
    <property type="match status" value="1"/>
</dbReference>
<dbReference type="PANTHER" id="PTHR43214:SF43">
    <property type="entry name" value="TWO-COMPONENT RESPONSE REGULATOR"/>
    <property type="match status" value="1"/>
</dbReference>
<feature type="modified residue" description="4-aspartylphosphate" evidence="3">
    <location>
        <position position="56"/>
    </location>
</feature>
<dbReference type="InterPro" id="IPR011006">
    <property type="entry name" value="CheY-like_superfamily"/>
</dbReference>
<dbReference type="GO" id="GO:0003677">
    <property type="term" value="F:DNA binding"/>
    <property type="evidence" value="ECO:0007669"/>
    <property type="project" value="UniProtKB-KW"/>
</dbReference>
<dbReference type="EMBL" id="CP051206">
    <property type="protein sequence ID" value="QJB43565.1"/>
    <property type="molecule type" value="Genomic_DNA"/>
</dbReference>
<dbReference type="CDD" id="cd06170">
    <property type="entry name" value="LuxR_C_like"/>
    <property type="match status" value="1"/>
</dbReference>
<evidence type="ECO:0000313" key="7">
    <source>
        <dbReference type="Proteomes" id="UP000502433"/>
    </source>
</evidence>
<evidence type="ECO:0000313" key="6">
    <source>
        <dbReference type="EMBL" id="QJB43565.1"/>
    </source>
</evidence>
<reference evidence="6 7" key="2">
    <citation type="submission" date="2020-04" db="EMBL/GenBank/DDBJ databases">
        <authorList>
            <person name="Fomenkov A."/>
            <person name="Anton B.P."/>
            <person name="Roberts R.J."/>
        </authorList>
    </citation>
    <scope>NUCLEOTIDE SEQUENCE [LARGE SCALE GENOMIC DNA]</scope>
    <source>
        <strain evidence="6 7">CCAP 1403/13f</strain>
    </source>
</reference>
<dbReference type="KEGG" id="dfs:HGD76_04350"/>
<evidence type="ECO:0000259" key="4">
    <source>
        <dbReference type="PROSITE" id="PS50043"/>
    </source>
</evidence>
<dbReference type="InterPro" id="IPR039420">
    <property type="entry name" value="WalR-like"/>
</dbReference>
<proteinExistence type="predicted"/>
<dbReference type="Pfam" id="PF00196">
    <property type="entry name" value="GerE"/>
    <property type="match status" value="1"/>
</dbReference>
<organism evidence="6 7">
    <name type="scientific">Dolichospermum flos-aquae CCAP 1403/13F</name>
    <dbReference type="NCBI Taxonomy" id="315271"/>
    <lineage>
        <taxon>Bacteria</taxon>
        <taxon>Bacillati</taxon>
        <taxon>Cyanobacteriota</taxon>
        <taxon>Cyanophyceae</taxon>
        <taxon>Nostocales</taxon>
        <taxon>Aphanizomenonaceae</taxon>
        <taxon>Dolichospermum</taxon>
    </lineage>
</organism>
<sequence>MSKIRIVVIEDHYLTRFSICKALQQKNEIEVVGEAGNARHGLIMLKKLQPDVAIVDIGLPDQDGIELTKEIKAIANHRQLSNTKVLILTSSDNKASVLAAFSAGADSYCMKDIRFDNLLEAIRVTADGNPWIDPMIARIILEKAQQKTHFVQSNDNKPPVNSSILSDRELEVLKLITKGCSNDDIAKRLYIVTGTVKTHISNIMNKLCANDRTEAAVIALRSGLVT</sequence>
<evidence type="ECO:0000259" key="5">
    <source>
        <dbReference type="PROSITE" id="PS50110"/>
    </source>
</evidence>
<dbReference type="CDD" id="cd17535">
    <property type="entry name" value="REC_NarL-like"/>
    <property type="match status" value="1"/>
</dbReference>
<name>A0A6H2BVF5_DOLFA</name>
<dbReference type="GO" id="GO:0006355">
    <property type="term" value="P:regulation of DNA-templated transcription"/>
    <property type="evidence" value="ECO:0007669"/>
    <property type="project" value="InterPro"/>
</dbReference>
<dbReference type="InterPro" id="IPR001789">
    <property type="entry name" value="Sig_transdc_resp-reg_receiver"/>
</dbReference>
<protein>
    <submittedName>
        <fullName evidence="6">Response regulator transcription factor</fullName>
    </submittedName>
</protein>
<dbReference type="AlphaFoldDB" id="A0A6H2BVF5"/>
<dbReference type="PROSITE" id="PS50110">
    <property type="entry name" value="RESPONSE_REGULATORY"/>
    <property type="match status" value="1"/>
</dbReference>
<dbReference type="SMART" id="SM00448">
    <property type="entry name" value="REC"/>
    <property type="match status" value="1"/>
</dbReference>
<dbReference type="PROSITE" id="PS50043">
    <property type="entry name" value="HTH_LUXR_2"/>
    <property type="match status" value="1"/>
</dbReference>
<dbReference type="PROSITE" id="PS00622">
    <property type="entry name" value="HTH_LUXR_1"/>
    <property type="match status" value="1"/>
</dbReference>
<reference evidence="6 7" key="1">
    <citation type="submission" date="2020-04" db="EMBL/GenBank/DDBJ databases">
        <title>Genome-Wide Identification of 5-Methylcytosine Sites in Bacterial Genomes By High-Throughput Sequencing of MspJI Restriction Fragments.</title>
        <authorList>
            <person name="Wu V."/>
        </authorList>
    </citation>
    <scope>NUCLEOTIDE SEQUENCE [LARGE SCALE GENOMIC DNA]</scope>
    <source>
        <strain evidence="6 7">CCAP 1403/13f</strain>
    </source>
</reference>
<dbReference type="PRINTS" id="PR00038">
    <property type="entry name" value="HTHLUXR"/>
</dbReference>
<dbReference type="GO" id="GO:0000160">
    <property type="term" value="P:phosphorelay signal transduction system"/>
    <property type="evidence" value="ECO:0007669"/>
    <property type="project" value="InterPro"/>
</dbReference>
<evidence type="ECO:0000256" key="1">
    <source>
        <dbReference type="ARBA" id="ARBA00022553"/>
    </source>
</evidence>
<dbReference type="RefSeq" id="WP_015078305.1">
    <property type="nucleotide sequence ID" value="NZ_CP051206.1"/>
</dbReference>